<evidence type="ECO:0000256" key="3">
    <source>
        <dbReference type="ARBA" id="ARBA00022822"/>
    </source>
</evidence>
<keyword evidence="3" id="KW-0822">Tryptophan biosynthesis</keyword>
<organism evidence="6 7">
    <name type="scientific">Pilimelia columellifera subsp. columellifera</name>
    <dbReference type="NCBI Taxonomy" id="706583"/>
    <lineage>
        <taxon>Bacteria</taxon>
        <taxon>Bacillati</taxon>
        <taxon>Actinomycetota</taxon>
        <taxon>Actinomycetes</taxon>
        <taxon>Micromonosporales</taxon>
        <taxon>Micromonosporaceae</taxon>
        <taxon>Pilimelia</taxon>
    </lineage>
</organism>
<keyword evidence="2" id="KW-0808">Transferase</keyword>
<protein>
    <submittedName>
        <fullName evidence="6">Anthranilate phosphoribosyltransferase</fullName>
    </submittedName>
</protein>
<evidence type="ECO:0000313" key="6">
    <source>
        <dbReference type="EMBL" id="GAA2514421.1"/>
    </source>
</evidence>
<keyword evidence="4" id="KW-0057">Aromatic amino acid biosynthesis</keyword>
<dbReference type="InterPro" id="IPR005940">
    <property type="entry name" value="Anthranilate_Pribosyl_Tfrase"/>
</dbReference>
<evidence type="ECO:0000256" key="2">
    <source>
        <dbReference type="ARBA" id="ARBA00022679"/>
    </source>
</evidence>
<accession>A0ABN3N603</accession>
<proteinExistence type="predicted"/>
<dbReference type="Gene3D" id="3.40.1030.10">
    <property type="entry name" value="Nucleoside phosphorylase/phosphoribosyltransferase catalytic domain"/>
    <property type="match status" value="1"/>
</dbReference>
<evidence type="ECO:0000256" key="4">
    <source>
        <dbReference type="ARBA" id="ARBA00023141"/>
    </source>
</evidence>
<dbReference type="SUPFAM" id="SSF52418">
    <property type="entry name" value="Nucleoside phosphorylase/phosphoribosyltransferase catalytic domain"/>
    <property type="match status" value="1"/>
</dbReference>
<evidence type="ECO:0000259" key="5">
    <source>
        <dbReference type="Pfam" id="PF00591"/>
    </source>
</evidence>
<dbReference type="RefSeq" id="WP_344168417.1">
    <property type="nucleotide sequence ID" value="NZ_BAAARY010000002.1"/>
</dbReference>
<dbReference type="GO" id="GO:0016757">
    <property type="term" value="F:glycosyltransferase activity"/>
    <property type="evidence" value="ECO:0007669"/>
    <property type="project" value="UniProtKB-KW"/>
</dbReference>
<dbReference type="Pfam" id="PF00591">
    <property type="entry name" value="Glycos_transf_3"/>
    <property type="match status" value="1"/>
</dbReference>
<gene>
    <name evidence="6" type="primary">trpD_1</name>
    <name evidence="6" type="ORF">GCM10010201_08130</name>
</gene>
<dbReference type="Proteomes" id="UP001499978">
    <property type="component" value="Unassembled WGS sequence"/>
</dbReference>
<sequence>MFVTPKALSARPNPRRLQSPEGATVLRFAAPPSQQRKHHPADPVPARCADVPAGSWSAAVLHALLRDRSDAADVRWRRWCVKLLRSDRLGPEQLHDWWTVVTEFDPVLAGYAANPVPVPDGTVVVAGSGKEQFKTFNVSTAAAVLAAAAGVPVVKGISRSVSAVSGATDILEALGIRPVTGPAAVAQVLDRYGIAFVAYPQFCPRYAARYDGVFDTLNPASFFMPVATMCVRARSFVLGLAHHEVTLAAAALRRIRPDLATGIVVSTELSPGETVDEYGDVGALRVARQVAGVITSDLSQGAPPTESWRRAVAHRSTHDANAALVAQALTDGADTPATRLVEVNAALILEASGASGNAREAVGRVRDARRSGHAMRLLTTLTNNR</sequence>
<dbReference type="PANTHER" id="PTHR43285">
    <property type="entry name" value="ANTHRANILATE PHOSPHORIBOSYLTRANSFERASE"/>
    <property type="match status" value="1"/>
</dbReference>
<dbReference type="InterPro" id="IPR035902">
    <property type="entry name" value="Nuc_phospho_transferase"/>
</dbReference>
<keyword evidence="1 6" id="KW-0328">Glycosyltransferase</keyword>
<comment type="caution">
    <text evidence="6">The sequence shown here is derived from an EMBL/GenBank/DDBJ whole genome shotgun (WGS) entry which is preliminary data.</text>
</comment>
<dbReference type="InterPro" id="IPR000312">
    <property type="entry name" value="Glycosyl_Trfase_fam3"/>
</dbReference>
<keyword evidence="3" id="KW-0028">Amino-acid biosynthesis</keyword>
<keyword evidence="7" id="KW-1185">Reference proteome</keyword>
<feature type="domain" description="Glycosyl transferase family 3" evidence="5">
    <location>
        <begin position="125"/>
        <end position="374"/>
    </location>
</feature>
<dbReference type="PANTHER" id="PTHR43285:SF2">
    <property type="entry name" value="ANTHRANILATE PHOSPHORIBOSYLTRANSFERASE"/>
    <property type="match status" value="1"/>
</dbReference>
<evidence type="ECO:0000256" key="1">
    <source>
        <dbReference type="ARBA" id="ARBA00022676"/>
    </source>
</evidence>
<dbReference type="EMBL" id="BAAARY010000002">
    <property type="protein sequence ID" value="GAA2514421.1"/>
    <property type="molecule type" value="Genomic_DNA"/>
</dbReference>
<reference evidence="7" key="1">
    <citation type="journal article" date="2019" name="Int. J. Syst. Evol. Microbiol.">
        <title>The Global Catalogue of Microorganisms (GCM) 10K type strain sequencing project: providing services to taxonomists for standard genome sequencing and annotation.</title>
        <authorList>
            <consortium name="The Broad Institute Genomics Platform"/>
            <consortium name="The Broad Institute Genome Sequencing Center for Infectious Disease"/>
            <person name="Wu L."/>
            <person name="Ma J."/>
        </authorList>
    </citation>
    <scope>NUCLEOTIDE SEQUENCE [LARGE SCALE GENOMIC DNA]</scope>
    <source>
        <strain evidence="7">JCM 3367</strain>
    </source>
</reference>
<evidence type="ECO:0000313" key="7">
    <source>
        <dbReference type="Proteomes" id="UP001499978"/>
    </source>
</evidence>
<name>A0ABN3N603_9ACTN</name>